<dbReference type="GO" id="GO:0006513">
    <property type="term" value="P:protein monoubiquitination"/>
    <property type="evidence" value="ECO:0007669"/>
    <property type="project" value="TreeGrafter"/>
</dbReference>
<evidence type="ECO:0000256" key="5">
    <source>
        <dbReference type="ARBA" id="ARBA00022771"/>
    </source>
</evidence>
<feature type="compositionally biased region" description="Basic and acidic residues" evidence="11">
    <location>
        <begin position="14"/>
        <end position="23"/>
    </location>
</feature>
<feature type="compositionally biased region" description="Basic and acidic residues" evidence="11">
    <location>
        <begin position="503"/>
        <end position="541"/>
    </location>
</feature>
<sequence length="645" mass="72900">MSDPSIMSDNGSSIKDDNGHMDEAPSEDPCPVCLSCRNNESGIDGCTHTFCFSCISEWLKVSESCPLCKAPVTEVKTSANGKSKIIKISELKAAAEAARIMAQASEVPMTSEREAVTQLIHYHRAELQKIIGPRFANHEFSRINELYRKKTSLLNQLQALKEEMDRLPRRDIMGDIRFREVVYEQQLIWKPISRPSTAIRFNCAVACSHPDTLIQRLKPFLMRELKVVLIDKWKLNDNVINLILTSIQNHEINNPNFEMVLFNMSLFNGAFIGKFSNLLYEFCASGLELAPFDANSTYSLDPSRAPSGRLIPNLLPVSSRTNDPIFIDEEEEDDDDDVIIDGHRSDSSSSDGVHDLYNHRACRIPSSSIRSDPQPLLSLPFHRDTTATLQERLQHFLPSFGLAPLAPRTQSLLPNRHTSRRVIREPEVISLEDESTTRNQARINTIPRRDLDSTMGDPSWLNVTGEWEEGPSTSRGGIGAMLNPLHIPLFNFGNDSGNASRADSTKRRDSRKRDKPIETSWREEKGKKDRRQNEEKKDEEVVGVRIGSRRNSLSYFYNKMNGRNISMEDLQWMSQELGSFSDRILHLKNRCNKMIEEKNNGNNSNGSSNSNGLAVVELDDDDIIHMQEDQSGPSNVQDDSILILQ</sequence>
<feature type="compositionally biased region" description="Polar residues" evidence="11">
    <location>
        <begin position="1"/>
        <end position="13"/>
    </location>
</feature>
<keyword evidence="5 9" id="KW-0863">Zinc-finger</keyword>
<dbReference type="InterPro" id="IPR001841">
    <property type="entry name" value="Znf_RING"/>
</dbReference>
<feature type="region of interest" description="Disordered" evidence="11">
    <location>
        <begin position="492"/>
        <end position="541"/>
    </location>
</feature>
<evidence type="ECO:0000256" key="10">
    <source>
        <dbReference type="SAM" id="Coils"/>
    </source>
</evidence>
<feature type="domain" description="RING-type" evidence="12">
    <location>
        <begin position="30"/>
        <end position="69"/>
    </location>
</feature>
<evidence type="ECO:0000256" key="4">
    <source>
        <dbReference type="ARBA" id="ARBA00022723"/>
    </source>
</evidence>
<keyword evidence="7" id="KW-0805">Transcription regulation</keyword>
<dbReference type="PROSITE" id="PS50089">
    <property type="entry name" value="ZF_RING_2"/>
    <property type="match status" value="1"/>
</dbReference>
<dbReference type="SUPFAM" id="SSF57850">
    <property type="entry name" value="RING/U-box"/>
    <property type="match status" value="1"/>
</dbReference>
<feature type="region of interest" description="Disordered" evidence="11">
    <location>
        <begin position="1"/>
        <end position="23"/>
    </location>
</feature>
<dbReference type="GO" id="GO:0061630">
    <property type="term" value="F:ubiquitin protein ligase activity"/>
    <property type="evidence" value="ECO:0007669"/>
    <property type="project" value="UniProtKB-EC"/>
</dbReference>
<dbReference type="InterPro" id="IPR058745">
    <property type="entry name" value="PWI_Topors"/>
</dbReference>
<dbReference type="Pfam" id="PF26084">
    <property type="entry name" value="PWI_Topors"/>
    <property type="match status" value="1"/>
</dbReference>
<keyword evidence="10" id="KW-0175">Coiled coil</keyword>
<reference evidence="13" key="1">
    <citation type="submission" date="2023-10" db="EMBL/GenBank/DDBJ databases">
        <title>Genome assembly of Pristionchus species.</title>
        <authorList>
            <person name="Yoshida K."/>
            <person name="Sommer R.J."/>
        </authorList>
    </citation>
    <scope>NUCLEOTIDE SEQUENCE</scope>
    <source>
        <strain evidence="13">RS0144</strain>
    </source>
</reference>
<dbReference type="PANTHER" id="PTHR46077">
    <property type="entry name" value="E3 UBIQUITIN-PROTEIN LIGASE TOPORS"/>
    <property type="match status" value="1"/>
</dbReference>
<dbReference type="CDD" id="cd16574">
    <property type="entry name" value="RING-HC_Topors"/>
    <property type="match status" value="1"/>
</dbReference>
<dbReference type="Pfam" id="PF13639">
    <property type="entry name" value="zf-RING_2"/>
    <property type="match status" value="1"/>
</dbReference>
<keyword evidence="3" id="KW-0808">Transferase</keyword>
<organism evidence="13 14">
    <name type="scientific">Pristionchus entomophagus</name>
    <dbReference type="NCBI Taxonomy" id="358040"/>
    <lineage>
        <taxon>Eukaryota</taxon>
        <taxon>Metazoa</taxon>
        <taxon>Ecdysozoa</taxon>
        <taxon>Nematoda</taxon>
        <taxon>Chromadorea</taxon>
        <taxon>Rhabditida</taxon>
        <taxon>Rhabditina</taxon>
        <taxon>Diplogasteromorpha</taxon>
        <taxon>Diplogasteroidea</taxon>
        <taxon>Neodiplogasteridae</taxon>
        <taxon>Pristionchus</taxon>
    </lineage>
</organism>
<keyword evidence="14" id="KW-1185">Reference proteome</keyword>
<gene>
    <name evidence="13" type="ORF">PENTCL1PPCAC_6857</name>
</gene>
<keyword evidence="4" id="KW-0479">Metal-binding</keyword>
<evidence type="ECO:0000256" key="8">
    <source>
        <dbReference type="ARBA" id="ARBA00023163"/>
    </source>
</evidence>
<dbReference type="InterPro" id="IPR058746">
    <property type="entry name" value="Znf_RING-type_Topors"/>
</dbReference>
<accession>A0AAV5SPI0</accession>
<feature type="coiled-coil region" evidence="10">
    <location>
        <begin position="143"/>
        <end position="170"/>
    </location>
</feature>
<dbReference type="EMBL" id="BTSX01000002">
    <property type="protein sequence ID" value="GMS84682.1"/>
    <property type="molecule type" value="Genomic_DNA"/>
</dbReference>
<dbReference type="SMART" id="SM00184">
    <property type="entry name" value="RING"/>
    <property type="match status" value="1"/>
</dbReference>
<evidence type="ECO:0000256" key="1">
    <source>
        <dbReference type="ARBA" id="ARBA00000900"/>
    </source>
</evidence>
<comment type="catalytic activity">
    <reaction evidence="1">
        <text>S-ubiquitinyl-[E2 ubiquitin-conjugating enzyme]-L-cysteine + [acceptor protein]-L-lysine = [E2 ubiquitin-conjugating enzyme]-L-cysteine + N(6)-ubiquitinyl-[acceptor protein]-L-lysine.</text>
        <dbReference type="EC" id="2.3.2.27"/>
    </reaction>
</comment>
<dbReference type="EC" id="2.3.2.27" evidence="2"/>
<dbReference type="PROSITE" id="PS00518">
    <property type="entry name" value="ZF_RING_1"/>
    <property type="match status" value="1"/>
</dbReference>
<protein>
    <recommendedName>
        <fullName evidence="2">RING-type E3 ubiquitin transferase</fullName>
        <ecNumber evidence="2">2.3.2.27</ecNumber>
    </recommendedName>
</protein>
<dbReference type="GO" id="GO:0000209">
    <property type="term" value="P:protein polyubiquitination"/>
    <property type="evidence" value="ECO:0007669"/>
    <property type="project" value="TreeGrafter"/>
</dbReference>
<dbReference type="InterPro" id="IPR013083">
    <property type="entry name" value="Znf_RING/FYVE/PHD"/>
</dbReference>
<keyword evidence="6" id="KW-0862">Zinc</keyword>
<evidence type="ECO:0000256" key="11">
    <source>
        <dbReference type="SAM" id="MobiDB-lite"/>
    </source>
</evidence>
<dbReference type="PANTHER" id="PTHR46077:SF1">
    <property type="entry name" value="TOP1 BINDING ARGININE_SERINE RICH PROTEIN, E3 UBIQUITIN LIGASE"/>
    <property type="match status" value="1"/>
</dbReference>
<dbReference type="AlphaFoldDB" id="A0AAV5SPI0"/>
<evidence type="ECO:0000256" key="7">
    <source>
        <dbReference type="ARBA" id="ARBA00023015"/>
    </source>
</evidence>
<evidence type="ECO:0000313" key="13">
    <source>
        <dbReference type="EMBL" id="GMS84682.1"/>
    </source>
</evidence>
<evidence type="ECO:0000256" key="3">
    <source>
        <dbReference type="ARBA" id="ARBA00022679"/>
    </source>
</evidence>
<evidence type="ECO:0000313" key="14">
    <source>
        <dbReference type="Proteomes" id="UP001432027"/>
    </source>
</evidence>
<name>A0AAV5SPI0_9BILA</name>
<keyword evidence="8" id="KW-0804">Transcription</keyword>
<evidence type="ECO:0000256" key="9">
    <source>
        <dbReference type="PROSITE-ProRule" id="PRU00175"/>
    </source>
</evidence>
<dbReference type="Gene3D" id="3.30.40.10">
    <property type="entry name" value="Zinc/RING finger domain, C3HC4 (zinc finger)"/>
    <property type="match status" value="1"/>
</dbReference>
<evidence type="ECO:0000259" key="12">
    <source>
        <dbReference type="PROSITE" id="PS50089"/>
    </source>
</evidence>
<dbReference type="Proteomes" id="UP001432027">
    <property type="component" value="Unassembled WGS sequence"/>
</dbReference>
<evidence type="ECO:0000256" key="6">
    <source>
        <dbReference type="ARBA" id="ARBA00022833"/>
    </source>
</evidence>
<dbReference type="GO" id="GO:0008270">
    <property type="term" value="F:zinc ion binding"/>
    <property type="evidence" value="ECO:0007669"/>
    <property type="project" value="UniProtKB-KW"/>
</dbReference>
<comment type="caution">
    <text evidence="13">The sequence shown here is derived from an EMBL/GenBank/DDBJ whole genome shotgun (WGS) entry which is preliminary data.</text>
</comment>
<evidence type="ECO:0000256" key="2">
    <source>
        <dbReference type="ARBA" id="ARBA00012483"/>
    </source>
</evidence>
<proteinExistence type="predicted"/>
<dbReference type="InterPro" id="IPR017907">
    <property type="entry name" value="Znf_RING_CS"/>
</dbReference>